<keyword evidence="1" id="KW-0812">Transmembrane</keyword>
<feature type="transmembrane region" description="Helical" evidence="1">
    <location>
        <begin position="40"/>
        <end position="57"/>
    </location>
</feature>
<keyword evidence="3" id="KW-1185">Reference proteome</keyword>
<keyword evidence="1" id="KW-0472">Membrane</keyword>
<comment type="caution">
    <text evidence="2">The sequence shown here is derived from an EMBL/GenBank/DDBJ whole genome shotgun (WGS) entry which is preliminary data.</text>
</comment>
<protein>
    <submittedName>
        <fullName evidence="2">Uncharacterized protein</fullName>
    </submittedName>
</protein>
<proteinExistence type="predicted"/>
<feature type="transmembrane region" description="Helical" evidence="1">
    <location>
        <begin position="12"/>
        <end position="34"/>
    </location>
</feature>
<dbReference type="EMBL" id="BAABGQ010000005">
    <property type="protein sequence ID" value="GAA4496133.1"/>
    <property type="molecule type" value="Genomic_DNA"/>
</dbReference>
<keyword evidence="1" id="KW-1133">Transmembrane helix</keyword>
<sequence>MAADRPRIFARTTFGKILAGLAIVWLLLALLVLLDPSQPGPGGWVFLVPGLYLGYYFRARGSLKNLKVETKFLTGVQAERDNWKDNDYDNNSWQSNGL</sequence>
<accession>A0ABP8Q2P0</accession>
<gene>
    <name evidence="2" type="ORF">GCM10023172_08830</name>
</gene>
<name>A0ABP8Q2P0_9BACT</name>
<dbReference type="RefSeq" id="WP_208132381.1">
    <property type="nucleotide sequence ID" value="NZ_BAABGQ010000005.1"/>
</dbReference>
<evidence type="ECO:0000313" key="2">
    <source>
        <dbReference type="EMBL" id="GAA4496133.1"/>
    </source>
</evidence>
<reference evidence="3" key="1">
    <citation type="journal article" date="2019" name="Int. J. Syst. Evol. Microbiol.">
        <title>The Global Catalogue of Microorganisms (GCM) 10K type strain sequencing project: providing services to taxonomists for standard genome sequencing and annotation.</title>
        <authorList>
            <consortium name="The Broad Institute Genomics Platform"/>
            <consortium name="The Broad Institute Genome Sequencing Center for Infectious Disease"/>
            <person name="Wu L."/>
            <person name="Ma J."/>
        </authorList>
    </citation>
    <scope>NUCLEOTIDE SEQUENCE [LARGE SCALE GENOMIC DNA]</scope>
    <source>
        <strain evidence="3">JCM 17841</strain>
    </source>
</reference>
<evidence type="ECO:0000256" key="1">
    <source>
        <dbReference type="SAM" id="Phobius"/>
    </source>
</evidence>
<organism evidence="2 3">
    <name type="scientific">Hymenobacter ginsengisoli</name>
    <dbReference type="NCBI Taxonomy" id="1051626"/>
    <lineage>
        <taxon>Bacteria</taxon>
        <taxon>Pseudomonadati</taxon>
        <taxon>Bacteroidota</taxon>
        <taxon>Cytophagia</taxon>
        <taxon>Cytophagales</taxon>
        <taxon>Hymenobacteraceae</taxon>
        <taxon>Hymenobacter</taxon>
    </lineage>
</organism>
<evidence type="ECO:0000313" key="3">
    <source>
        <dbReference type="Proteomes" id="UP001501243"/>
    </source>
</evidence>
<dbReference type="Proteomes" id="UP001501243">
    <property type="component" value="Unassembled WGS sequence"/>
</dbReference>